<organism evidence="2 3">
    <name type="scientific">Pomacea canaliculata</name>
    <name type="common">Golden apple snail</name>
    <dbReference type="NCBI Taxonomy" id="400727"/>
    <lineage>
        <taxon>Eukaryota</taxon>
        <taxon>Metazoa</taxon>
        <taxon>Spiralia</taxon>
        <taxon>Lophotrochozoa</taxon>
        <taxon>Mollusca</taxon>
        <taxon>Gastropoda</taxon>
        <taxon>Caenogastropoda</taxon>
        <taxon>Architaenioglossa</taxon>
        <taxon>Ampullarioidea</taxon>
        <taxon>Ampullariidae</taxon>
        <taxon>Pomacea</taxon>
    </lineage>
</organism>
<protein>
    <submittedName>
        <fullName evidence="2">Uncharacterized protein</fullName>
    </submittedName>
</protein>
<evidence type="ECO:0000313" key="3">
    <source>
        <dbReference type="Proteomes" id="UP000245119"/>
    </source>
</evidence>
<proteinExistence type="predicted"/>
<accession>A0A2T7PSB9</accession>
<feature type="compositionally biased region" description="Basic and acidic residues" evidence="1">
    <location>
        <begin position="45"/>
        <end position="54"/>
    </location>
</feature>
<evidence type="ECO:0000313" key="2">
    <source>
        <dbReference type="EMBL" id="PVD36290.1"/>
    </source>
</evidence>
<evidence type="ECO:0000256" key="1">
    <source>
        <dbReference type="SAM" id="MobiDB-lite"/>
    </source>
</evidence>
<gene>
    <name evidence="2" type="ORF">C0Q70_03268</name>
</gene>
<sequence length="96" mass="10245">MTAARKPASFLSSIDTSHKREATTCVHCIDLIDVHPASGGATKDAPLRRPEGATEARSLTLSDVGPRHAGRLNEAWRKYGNRSGPGKVCTPHCASH</sequence>
<name>A0A2T7PSB9_POMCA</name>
<dbReference type="Proteomes" id="UP000245119">
    <property type="component" value="Linkage Group LG2"/>
</dbReference>
<dbReference type="AlphaFoldDB" id="A0A2T7PSB9"/>
<feature type="region of interest" description="Disordered" evidence="1">
    <location>
        <begin position="37"/>
        <end position="57"/>
    </location>
</feature>
<keyword evidence="3" id="KW-1185">Reference proteome</keyword>
<reference evidence="2 3" key="1">
    <citation type="submission" date="2018-04" db="EMBL/GenBank/DDBJ databases">
        <title>The genome of golden apple snail Pomacea canaliculata provides insight into stress tolerance and invasive adaptation.</title>
        <authorList>
            <person name="Liu C."/>
            <person name="Liu B."/>
            <person name="Ren Y."/>
            <person name="Zhang Y."/>
            <person name="Wang H."/>
            <person name="Li S."/>
            <person name="Jiang F."/>
            <person name="Yin L."/>
            <person name="Zhang G."/>
            <person name="Qian W."/>
            <person name="Fan W."/>
        </authorList>
    </citation>
    <scope>NUCLEOTIDE SEQUENCE [LARGE SCALE GENOMIC DNA]</scope>
    <source>
        <strain evidence="2">SZHN2017</strain>
        <tissue evidence="2">Muscle</tissue>
    </source>
</reference>
<comment type="caution">
    <text evidence="2">The sequence shown here is derived from an EMBL/GenBank/DDBJ whole genome shotgun (WGS) entry which is preliminary data.</text>
</comment>
<dbReference type="EMBL" id="PZQS01000002">
    <property type="protein sequence ID" value="PVD36290.1"/>
    <property type="molecule type" value="Genomic_DNA"/>
</dbReference>